<proteinExistence type="predicted"/>
<dbReference type="InterPro" id="IPR017853">
    <property type="entry name" value="GH"/>
</dbReference>
<accession>A0A060BS51</accession>
<name>A0A060BS51_9MICO</name>
<feature type="non-terminal residue" evidence="1">
    <location>
        <position position="110"/>
    </location>
</feature>
<protein>
    <submittedName>
        <fullName evidence="1">CAZy families GH10 protein</fullName>
    </submittedName>
</protein>
<dbReference type="SUPFAM" id="SSF51445">
    <property type="entry name" value="(Trans)glycosidases"/>
    <property type="match status" value="1"/>
</dbReference>
<dbReference type="AlphaFoldDB" id="A0A060BS51"/>
<evidence type="ECO:0000313" key="1">
    <source>
        <dbReference type="EMBL" id="AIA85487.1"/>
    </source>
</evidence>
<organism evidence="1">
    <name type="scientific">uncultured Xylanimonas sp</name>
    <dbReference type="NCBI Taxonomy" id="876087"/>
    <lineage>
        <taxon>Bacteria</taxon>
        <taxon>Bacillati</taxon>
        <taxon>Actinomycetota</taxon>
        <taxon>Actinomycetes</taxon>
        <taxon>Micrococcales</taxon>
        <taxon>Promicromonosporaceae</taxon>
        <taxon>Xylanimonas</taxon>
        <taxon>environmental samples</taxon>
    </lineage>
</organism>
<reference evidence="1" key="1">
    <citation type="journal article" date="2013" name="Environ. Microbiol.">
        <title>Seasonally variable intestinal metagenomes of the red palm weevil (Rhynchophorus ferrugineus).</title>
        <authorList>
            <person name="Jia S."/>
            <person name="Zhang X."/>
            <person name="Zhang G."/>
            <person name="Yin A."/>
            <person name="Zhang S."/>
            <person name="Li F."/>
            <person name="Wang L."/>
            <person name="Zhao D."/>
            <person name="Yun Q."/>
            <person name="Tala"/>
            <person name="Wang J."/>
            <person name="Sun G."/>
            <person name="Baabdullah M."/>
            <person name="Yu X."/>
            <person name="Hu S."/>
            <person name="Al-Mssallem I.S."/>
            <person name="Yu J."/>
        </authorList>
    </citation>
    <scope>NUCLEOTIDE SEQUENCE</scope>
</reference>
<sequence length="110" mass="11852">MSTADPSLAHRRASTTVAVAGPDGAPLAGVPVVVEQLRHEFRFGNIGVDLIPHATGEIPRDGLAGLWLELFNAVTLPFYWADVEPEPGRPGTGRLRAAARWFAERGVRVK</sequence>
<dbReference type="EMBL" id="KF118226">
    <property type="protein sequence ID" value="AIA85487.1"/>
    <property type="molecule type" value="Genomic_DNA"/>
</dbReference>